<accession>Q4S4Y8</accession>
<feature type="region of interest" description="Disordered" evidence="1">
    <location>
        <begin position="1"/>
        <end position="116"/>
    </location>
</feature>
<dbReference type="EMBL" id="CAAE01014737">
    <property type="protein sequence ID" value="CAG04294.1"/>
    <property type="molecule type" value="Genomic_DNA"/>
</dbReference>
<reference evidence="2" key="2">
    <citation type="submission" date="2004-02" db="EMBL/GenBank/DDBJ databases">
        <authorList>
            <consortium name="Genoscope"/>
            <consortium name="Whitehead Institute Centre for Genome Research"/>
        </authorList>
    </citation>
    <scope>NUCLEOTIDE SEQUENCE</scope>
</reference>
<comment type="caution">
    <text evidence="2">The sequence shown here is derived from an EMBL/GenBank/DDBJ whole genome shotgun (WGS) entry which is preliminary data.</text>
</comment>
<evidence type="ECO:0000256" key="1">
    <source>
        <dbReference type="SAM" id="MobiDB-lite"/>
    </source>
</evidence>
<dbReference type="KEGG" id="tng:GSTEN00023972G001"/>
<name>Q4S4Y8_TETNG</name>
<protein>
    <submittedName>
        <fullName evidence="2">(spotted green pufferfish) hypothetical protein</fullName>
    </submittedName>
</protein>
<sequence length="139" mass="14811">MRTGGERPHSAPVRVTPAMKYLGSRAEGHSGPGRQPRAHAERAGTEGAAGEVDDGAQERRTSPLSHASDAAAVPKLADSLRGARRWRGAGTGESDMSGHRVQFADLPPNHQKGGSKFHSKAFTRFLPDLRSNGCMWGNC</sequence>
<dbReference type="AlphaFoldDB" id="Q4S4Y8"/>
<proteinExistence type="predicted"/>
<gene>
    <name evidence="2" type="ORF">GSTENG00023972001</name>
</gene>
<evidence type="ECO:0000313" key="2">
    <source>
        <dbReference type="EMBL" id="CAG04294.1"/>
    </source>
</evidence>
<reference evidence="2" key="1">
    <citation type="journal article" date="2004" name="Nature">
        <title>Genome duplication in the teleost fish Tetraodon nigroviridis reveals the early vertebrate proto-karyotype.</title>
        <authorList>
            <person name="Jaillon O."/>
            <person name="Aury J.-M."/>
            <person name="Brunet F."/>
            <person name="Petit J.-L."/>
            <person name="Stange-Thomann N."/>
            <person name="Mauceli E."/>
            <person name="Bouneau L."/>
            <person name="Fischer C."/>
            <person name="Ozouf-Costaz C."/>
            <person name="Bernot A."/>
            <person name="Nicaud S."/>
            <person name="Jaffe D."/>
            <person name="Fisher S."/>
            <person name="Lutfalla G."/>
            <person name="Dossat C."/>
            <person name="Segurens B."/>
            <person name="Dasilva C."/>
            <person name="Salanoubat M."/>
            <person name="Levy M."/>
            <person name="Boudet N."/>
            <person name="Castellano S."/>
            <person name="Anthouard V."/>
            <person name="Jubin C."/>
            <person name="Castelli V."/>
            <person name="Katinka M."/>
            <person name="Vacherie B."/>
            <person name="Biemont C."/>
            <person name="Skalli Z."/>
            <person name="Cattolico L."/>
            <person name="Poulain J."/>
            <person name="De Berardinis V."/>
            <person name="Cruaud C."/>
            <person name="Duprat S."/>
            <person name="Brottier P."/>
            <person name="Coutanceau J.-P."/>
            <person name="Gouzy J."/>
            <person name="Parra G."/>
            <person name="Lardier G."/>
            <person name="Chapple C."/>
            <person name="McKernan K.J."/>
            <person name="McEwan P."/>
            <person name="Bosak S."/>
            <person name="Kellis M."/>
            <person name="Volff J.-N."/>
            <person name="Guigo R."/>
            <person name="Zody M.C."/>
            <person name="Mesirov J."/>
            <person name="Lindblad-Toh K."/>
            <person name="Birren B."/>
            <person name="Nusbaum C."/>
            <person name="Kahn D."/>
            <person name="Robinson-Rechavi M."/>
            <person name="Laudet V."/>
            <person name="Schachter V."/>
            <person name="Quetier F."/>
            <person name="Saurin W."/>
            <person name="Scarpelli C."/>
            <person name="Wincker P."/>
            <person name="Lander E.S."/>
            <person name="Weissenbach J."/>
            <person name="Roest Crollius H."/>
        </authorList>
    </citation>
    <scope>NUCLEOTIDE SEQUENCE [LARGE SCALE GENOMIC DNA]</scope>
</reference>
<organism evidence="2">
    <name type="scientific">Tetraodon nigroviridis</name>
    <name type="common">Spotted green pufferfish</name>
    <name type="synonym">Chelonodon nigroviridis</name>
    <dbReference type="NCBI Taxonomy" id="99883"/>
    <lineage>
        <taxon>Eukaryota</taxon>
        <taxon>Metazoa</taxon>
        <taxon>Chordata</taxon>
        <taxon>Craniata</taxon>
        <taxon>Vertebrata</taxon>
        <taxon>Euteleostomi</taxon>
        <taxon>Actinopterygii</taxon>
        <taxon>Neopterygii</taxon>
        <taxon>Teleostei</taxon>
        <taxon>Neoteleostei</taxon>
        <taxon>Acanthomorphata</taxon>
        <taxon>Eupercaria</taxon>
        <taxon>Tetraodontiformes</taxon>
        <taxon>Tetradontoidea</taxon>
        <taxon>Tetraodontidae</taxon>
        <taxon>Tetraodon</taxon>
    </lineage>
</organism>